<organism evidence="2 3">
    <name type="scientific">Carnobacterium maltaromaticum</name>
    <name type="common">Carnobacterium piscicola</name>
    <dbReference type="NCBI Taxonomy" id="2751"/>
    <lineage>
        <taxon>Bacteria</taxon>
        <taxon>Bacillati</taxon>
        <taxon>Bacillota</taxon>
        <taxon>Bacilli</taxon>
        <taxon>Lactobacillales</taxon>
        <taxon>Carnobacteriaceae</taxon>
        <taxon>Carnobacterium</taxon>
    </lineage>
</organism>
<feature type="transmembrane region" description="Helical" evidence="1">
    <location>
        <begin position="12"/>
        <end position="37"/>
    </location>
</feature>
<evidence type="ECO:0000313" key="3">
    <source>
        <dbReference type="Proteomes" id="UP001290462"/>
    </source>
</evidence>
<evidence type="ECO:0000313" key="2">
    <source>
        <dbReference type="EMBL" id="MDZ5759639.1"/>
    </source>
</evidence>
<evidence type="ECO:0000256" key="1">
    <source>
        <dbReference type="SAM" id="Phobius"/>
    </source>
</evidence>
<reference evidence="2" key="1">
    <citation type="submission" date="2023-08" db="EMBL/GenBank/DDBJ databases">
        <title>Genomic characterization of piscicolin 126 produced by Carnobacterium maltaromaticum CM22 strain isolated from salmon (Salmo salar).</title>
        <authorList>
            <person name="Gonzalez-Gragera E."/>
            <person name="Garcia-Lopez J.D."/>
            <person name="Teso-Perez C."/>
            <person name="Gimenez-Hernandez I."/>
            <person name="Peralta-Sanchez J.M."/>
            <person name="Valdivia E."/>
            <person name="Montalban-Lopez M."/>
            <person name="Martin-Platero A.M."/>
            <person name="Banos A."/>
            <person name="Martinez-Bueno M."/>
        </authorList>
    </citation>
    <scope>NUCLEOTIDE SEQUENCE</scope>
    <source>
        <strain evidence="2">CM22</strain>
    </source>
</reference>
<accession>A0AAW9JWG5</accession>
<gene>
    <name evidence="2" type="ORF">RAK27_13330</name>
</gene>
<dbReference type="RefSeq" id="WP_322809323.1">
    <property type="nucleotide sequence ID" value="NZ_JAVBVO010000003.1"/>
</dbReference>
<comment type="caution">
    <text evidence="2">The sequence shown here is derived from an EMBL/GenBank/DDBJ whole genome shotgun (WGS) entry which is preliminary data.</text>
</comment>
<dbReference type="EMBL" id="JAVBVO010000003">
    <property type="protein sequence ID" value="MDZ5759639.1"/>
    <property type="molecule type" value="Genomic_DNA"/>
</dbReference>
<keyword evidence="1" id="KW-1133">Transmembrane helix</keyword>
<evidence type="ECO:0008006" key="4">
    <source>
        <dbReference type="Google" id="ProtNLM"/>
    </source>
</evidence>
<proteinExistence type="predicted"/>
<feature type="transmembrane region" description="Helical" evidence="1">
    <location>
        <begin position="57"/>
        <end position="80"/>
    </location>
</feature>
<name>A0AAW9JWG5_CARML</name>
<sequence>MNSKRLTSIIVQLVSSGILYYVVYKFCQVPVAVYNYYFAGKTNYLTKVPDIQLDDLFFALSIFQIIYLFIQLLFFLACYFPMMNFMKRKFLARKKPQVKMTSIDDMSRFFNKSNAYFNAMKQQKRYTVSGADELPNEKMNYLSKRKLAA</sequence>
<dbReference type="AlphaFoldDB" id="A0AAW9JWG5"/>
<dbReference type="Proteomes" id="UP001290462">
    <property type="component" value="Unassembled WGS sequence"/>
</dbReference>
<keyword evidence="1" id="KW-0812">Transmembrane</keyword>
<protein>
    <recommendedName>
        <fullName evidence="4">Conjugal transfer protein</fullName>
    </recommendedName>
</protein>
<keyword evidence="1" id="KW-0472">Membrane</keyword>